<protein>
    <submittedName>
        <fullName evidence="2">Uncharacterized protein</fullName>
    </submittedName>
</protein>
<dbReference type="OrthoDB" id="10407792at2759"/>
<keyword evidence="1" id="KW-0732">Signal</keyword>
<dbReference type="EMBL" id="CM010716">
    <property type="protein sequence ID" value="RZC49562.1"/>
    <property type="molecule type" value="Genomic_DNA"/>
</dbReference>
<feature type="signal peptide" evidence="1">
    <location>
        <begin position="1"/>
        <end position="28"/>
    </location>
</feature>
<evidence type="ECO:0000313" key="3">
    <source>
        <dbReference type="Proteomes" id="UP000316621"/>
    </source>
</evidence>
<gene>
    <name evidence="2" type="ORF">C5167_017987</name>
</gene>
<organism evidence="2 3">
    <name type="scientific">Papaver somniferum</name>
    <name type="common">Opium poppy</name>
    <dbReference type="NCBI Taxonomy" id="3469"/>
    <lineage>
        <taxon>Eukaryota</taxon>
        <taxon>Viridiplantae</taxon>
        <taxon>Streptophyta</taxon>
        <taxon>Embryophyta</taxon>
        <taxon>Tracheophyta</taxon>
        <taxon>Spermatophyta</taxon>
        <taxon>Magnoliopsida</taxon>
        <taxon>Ranunculales</taxon>
        <taxon>Papaveraceae</taxon>
        <taxon>Papaveroideae</taxon>
        <taxon>Papaver</taxon>
    </lineage>
</organism>
<name>A0A4Y7IPC5_PAPSO</name>
<keyword evidence="3" id="KW-1185">Reference proteome</keyword>
<reference evidence="2 3" key="1">
    <citation type="journal article" date="2018" name="Science">
        <title>The opium poppy genome and morphinan production.</title>
        <authorList>
            <person name="Guo L."/>
            <person name="Winzer T."/>
            <person name="Yang X."/>
            <person name="Li Y."/>
            <person name="Ning Z."/>
            <person name="He Z."/>
            <person name="Teodor R."/>
            <person name="Lu Y."/>
            <person name="Bowser T.A."/>
            <person name="Graham I.A."/>
            <person name="Ye K."/>
        </authorList>
    </citation>
    <scope>NUCLEOTIDE SEQUENCE [LARGE SCALE GENOMIC DNA]</scope>
    <source>
        <strain evidence="3">cv. HN1</strain>
        <tissue evidence="2">Leaves</tissue>
    </source>
</reference>
<feature type="chain" id="PRO_5021313007" evidence="1">
    <location>
        <begin position="29"/>
        <end position="125"/>
    </location>
</feature>
<evidence type="ECO:0000313" key="2">
    <source>
        <dbReference type="EMBL" id="RZC49562.1"/>
    </source>
</evidence>
<dbReference type="AlphaFoldDB" id="A0A4Y7IPC5"/>
<evidence type="ECO:0000256" key="1">
    <source>
        <dbReference type="SAM" id="SignalP"/>
    </source>
</evidence>
<dbReference type="Proteomes" id="UP000316621">
    <property type="component" value="Chromosome 2"/>
</dbReference>
<proteinExistence type="predicted"/>
<sequence length="125" mass="12491">MAPRNSSLVLVGFLLIALFSSFSGTAQTSTLCVKNGVVTVNAGIGGTGDELCSETAETIAFKDLCKKDGGTVTAGSGGPGDVLCSGTCIFGVVPLKLKKEGCVTEPCPIEETPCDTSACGSCCCA</sequence>
<dbReference type="Gramene" id="RZC49562">
    <property type="protein sequence ID" value="RZC49562"/>
    <property type="gene ID" value="C5167_017987"/>
</dbReference>
<accession>A0A4Y7IPC5</accession>